<reference evidence="6 7" key="1">
    <citation type="submission" date="2020-02" db="EMBL/GenBank/DDBJ databases">
        <authorList>
            <person name="Kim Y.B."/>
            <person name="Roh S.W."/>
        </authorList>
    </citation>
    <scope>NUCLEOTIDE SEQUENCE [LARGE SCALE GENOMIC DNA]</scope>
    <source>
        <strain evidence="6 7">DSM 103574</strain>
    </source>
</reference>
<evidence type="ECO:0000256" key="1">
    <source>
        <dbReference type="ARBA" id="ARBA00005417"/>
    </source>
</evidence>
<dbReference type="AlphaFoldDB" id="A0A858BXL8"/>
<evidence type="ECO:0000313" key="7">
    <source>
        <dbReference type="Proteomes" id="UP000466848"/>
    </source>
</evidence>
<evidence type="ECO:0000256" key="3">
    <source>
        <dbReference type="ARBA" id="ARBA00022741"/>
    </source>
</evidence>
<dbReference type="Proteomes" id="UP000466848">
    <property type="component" value="Chromosome"/>
</dbReference>
<dbReference type="CDD" id="cd03235">
    <property type="entry name" value="ABC_Metallic_Cations"/>
    <property type="match status" value="1"/>
</dbReference>
<sequence length="236" mass="25735">MALITCQNAAFGYEGNTVVSGLQFEVHSGDYLCVVGENGSGKSTLIKGLLQLKAPQSGKVFMGDGLGLNEIGYLPQQTAAQKDFPASAYEVVLSGRLGARGIRPFYSPRDKAIAEENIKRLDISSLRNRCYRELSGGQQQRVLLARALCATKKVLLLDEPVAGLDPVVTQELYRLIESINRETGLTVIMVSHDLQSAVKYASHILHLKNTQLFFGKTSDYLISKVGQIFIGGERNA</sequence>
<dbReference type="GO" id="GO:0016887">
    <property type="term" value="F:ATP hydrolysis activity"/>
    <property type="evidence" value="ECO:0007669"/>
    <property type="project" value="InterPro"/>
</dbReference>
<proteinExistence type="inferred from homology"/>
<dbReference type="KEGG" id="abut:Ami103574_05490"/>
<accession>A0A858BXL8</accession>
<dbReference type="InterPro" id="IPR027417">
    <property type="entry name" value="P-loop_NTPase"/>
</dbReference>
<keyword evidence="7" id="KW-1185">Reference proteome</keyword>
<dbReference type="Gene3D" id="3.40.50.300">
    <property type="entry name" value="P-loop containing nucleotide triphosphate hydrolases"/>
    <property type="match status" value="1"/>
</dbReference>
<comment type="similarity">
    <text evidence="1">Belongs to the ABC transporter superfamily.</text>
</comment>
<feature type="domain" description="ABC transporter" evidence="5">
    <location>
        <begin position="4"/>
        <end position="234"/>
    </location>
</feature>
<keyword evidence="3" id="KW-0547">Nucleotide-binding</keyword>
<name>A0A858BXL8_9FIRM</name>
<dbReference type="SMART" id="SM00382">
    <property type="entry name" value="AAA"/>
    <property type="match status" value="1"/>
</dbReference>
<organism evidence="6 7">
    <name type="scientific">Aminipila butyrica</name>
    <dbReference type="NCBI Taxonomy" id="433296"/>
    <lineage>
        <taxon>Bacteria</taxon>
        <taxon>Bacillati</taxon>
        <taxon>Bacillota</taxon>
        <taxon>Clostridia</taxon>
        <taxon>Peptostreptococcales</taxon>
        <taxon>Anaerovoracaceae</taxon>
        <taxon>Aminipila</taxon>
    </lineage>
</organism>
<dbReference type="PANTHER" id="PTHR42734">
    <property type="entry name" value="METAL TRANSPORT SYSTEM ATP-BINDING PROTEIN TM_0124-RELATED"/>
    <property type="match status" value="1"/>
</dbReference>
<gene>
    <name evidence="6" type="ORF">Ami103574_05490</name>
</gene>
<evidence type="ECO:0000259" key="5">
    <source>
        <dbReference type="PROSITE" id="PS50893"/>
    </source>
</evidence>
<dbReference type="EMBL" id="CP048649">
    <property type="protein sequence ID" value="QIB68806.1"/>
    <property type="molecule type" value="Genomic_DNA"/>
</dbReference>
<dbReference type="RefSeq" id="WP_163065669.1">
    <property type="nucleotide sequence ID" value="NZ_CP048649.1"/>
</dbReference>
<dbReference type="InterPro" id="IPR003439">
    <property type="entry name" value="ABC_transporter-like_ATP-bd"/>
</dbReference>
<dbReference type="PANTHER" id="PTHR42734:SF17">
    <property type="entry name" value="METAL TRANSPORT SYSTEM ATP-BINDING PROTEIN TM_0124-RELATED"/>
    <property type="match status" value="1"/>
</dbReference>
<dbReference type="InterPro" id="IPR050153">
    <property type="entry name" value="Metal_Ion_Import_ABC"/>
</dbReference>
<dbReference type="PROSITE" id="PS50893">
    <property type="entry name" value="ABC_TRANSPORTER_2"/>
    <property type="match status" value="1"/>
</dbReference>
<protein>
    <submittedName>
        <fullName evidence="6">Metal ABC transporter ATP-binding protein</fullName>
    </submittedName>
</protein>
<dbReference type="SUPFAM" id="SSF52540">
    <property type="entry name" value="P-loop containing nucleoside triphosphate hydrolases"/>
    <property type="match status" value="1"/>
</dbReference>
<dbReference type="PROSITE" id="PS00211">
    <property type="entry name" value="ABC_TRANSPORTER_1"/>
    <property type="match status" value="1"/>
</dbReference>
<keyword evidence="2" id="KW-0813">Transport</keyword>
<dbReference type="GO" id="GO:0005524">
    <property type="term" value="F:ATP binding"/>
    <property type="evidence" value="ECO:0007669"/>
    <property type="project" value="UniProtKB-KW"/>
</dbReference>
<keyword evidence="4 6" id="KW-0067">ATP-binding</keyword>
<evidence type="ECO:0000256" key="2">
    <source>
        <dbReference type="ARBA" id="ARBA00022448"/>
    </source>
</evidence>
<evidence type="ECO:0000313" key="6">
    <source>
        <dbReference type="EMBL" id="QIB68806.1"/>
    </source>
</evidence>
<evidence type="ECO:0000256" key="4">
    <source>
        <dbReference type="ARBA" id="ARBA00022840"/>
    </source>
</evidence>
<dbReference type="InterPro" id="IPR003593">
    <property type="entry name" value="AAA+_ATPase"/>
</dbReference>
<dbReference type="InterPro" id="IPR017871">
    <property type="entry name" value="ABC_transporter-like_CS"/>
</dbReference>
<dbReference type="Pfam" id="PF00005">
    <property type="entry name" value="ABC_tran"/>
    <property type="match status" value="1"/>
</dbReference>